<dbReference type="AlphaFoldDB" id="K1QZB4"/>
<reference evidence="1" key="1">
    <citation type="journal article" date="2012" name="Nature">
        <title>The oyster genome reveals stress adaptation and complexity of shell formation.</title>
        <authorList>
            <person name="Zhang G."/>
            <person name="Fang X."/>
            <person name="Guo X."/>
            <person name="Li L."/>
            <person name="Luo R."/>
            <person name="Xu F."/>
            <person name="Yang P."/>
            <person name="Zhang L."/>
            <person name="Wang X."/>
            <person name="Qi H."/>
            <person name="Xiong Z."/>
            <person name="Que H."/>
            <person name="Xie Y."/>
            <person name="Holland P.W."/>
            <person name="Paps J."/>
            <person name="Zhu Y."/>
            <person name="Wu F."/>
            <person name="Chen Y."/>
            <person name="Wang J."/>
            <person name="Peng C."/>
            <person name="Meng J."/>
            <person name="Yang L."/>
            <person name="Liu J."/>
            <person name="Wen B."/>
            <person name="Zhang N."/>
            <person name="Huang Z."/>
            <person name="Zhu Q."/>
            <person name="Feng Y."/>
            <person name="Mount A."/>
            <person name="Hedgecock D."/>
            <person name="Xu Z."/>
            <person name="Liu Y."/>
            <person name="Domazet-Loso T."/>
            <person name="Du Y."/>
            <person name="Sun X."/>
            <person name="Zhang S."/>
            <person name="Liu B."/>
            <person name="Cheng P."/>
            <person name="Jiang X."/>
            <person name="Li J."/>
            <person name="Fan D."/>
            <person name="Wang W."/>
            <person name="Fu W."/>
            <person name="Wang T."/>
            <person name="Wang B."/>
            <person name="Zhang J."/>
            <person name="Peng Z."/>
            <person name="Li Y."/>
            <person name="Li N."/>
            <person name="Wang J."/>
            <person name="Chen M."/>
            <person name="He Y."/>
            <person name="Tan F."/>
            <person name="Song X."/>
            <person name="Zheng Q."/>
            <person name="Huang R."/>
            <person name="Yang H."/>
            <person name="Du X."/>
            <person name="Chen L."/>
            <person name="Yang M."/>
            <person name="Gaffney P.M."/>
            <person name="Wang S."/>
            <person name="Luo L."/>
            <person name="She Z."/>
            <person name="Ming Y."/>
            <person name="Huang W."/>
            <person name="Zhang S."/>
            <person name="Huang B."/>
            <person name="Zhang Y."/>
            <person name="Qu T."/>
            <person name="Ni P."/>
            <person name="Miao G."/>
            <person name="Wang J."/>
            <person name="Wang Q."/>
            <person name="Steinberg C.E."/>
            <person name="Wang H."/>
            <person name="Li N."/>
            <person name="Qian L."/>
            <person name="Zhang G."/>
            <person name="Li Y."/>
            <person name="Yang H."/>
            <person name="Liu X."/>
            <person name="Wang J."/>
            <person name="Yin Y."/>
            <person name="Wang J."/>
        </authorList>
    </citation>
    <scope>NUCLEOTIDE SEQUENCE [LARGE SCALE GENOMIC DNA]</scope>
    <source>
        <strain evidence="1">05x7-T-G4-1.051#20</strain>
    </source>
</reference>
<dbReference type="HOGENOM" id="CLU_1078698_0_0_1"/>
<proteinExistence type="predicted"/>
<protein>
    <submittedName>
        <fullName evidence="1">Uncharacterized protein</fullName>
    </submittedName>
</protein>
<dbReference type="InParanoid" id="K1QZB4"/>
<gene>
    <name evidence="1" type="ORF">CGI_10015718</name>
</gene>
<organism evidence="1">
    <name type="scientific">Magallana gigas</name>
    <name type="common">Pacific oyster</name>
    <name type="synonym">Crassostrea gigas</name>
    <dbReference type="NCBI Taxonomy" id="29159"/>
    <lineage>
        <taxon>Eukaryota</taxon>
        <taxon>Metazoa</taxon>
        <taxon>Spiralia</taxon>
        <taxon>Lophotrochozoa</taxon>
        <taxon>Mollusca</taxon>
        <taxon>Bivalvia</taxon>
        <taxon>Autobranchia</taxon>
        <taxon>Pteriomorphia</taxon>
        <taxon>Ostreida</taxon>
        <taxon>Ostreoidea</taxon>
        <taxon>Ostreidae</taxon>
        <taxon>Magallana</taxon>
    </lineage>
</organism>
<accession>K1QZB4</accession>
<name>K1QZB4_MAGGI</name>
<evidence type="ECO:0000313" key="1">
    <source>
        <dbReference type="EMBL" id="EKC42417.1"/>
    </source>
</evidence>
<dbReference type="EMBL" id="JH816649">
    <property type="protein sequence ID" value="EKC42417.1"/>
    <property type="molecule type" value="Genomic_DNA"/>
</dbReference>
<sequence>MSNAALCNDCGAWSVRLPVYILILNAAGKAVTSDGTPDGLSDWTDIVHNVAQYNPHLSLLSLNSSDELFKRPYKNFDNRRRTSTSSLNSTPDSSHSFKHPGSFVNCFNNRSSTSDLSINSSIYCSPSKFYHTEQLIASYASSYGGSPSNSSSWIPRKRMRYADLSDSNTSNILNENDFDMSGVCRFTSTPSPRMDDYFYPRATSTPFVSPPDPRFSHKPEVTTFCSLKQPNFRSEDEEAVHYLITKYLTPNLHEDMLF</sequence>